<evidence type="ECO:0000313" key="6">
    <source>
        <dbReference type="Proteomes" id="UP000323324"/>
    </source>
</evidence>
<evidence type="ECO:0000259" key="4">
    <source>
        <dbReference type="Pfam" id="PF01276"/>
    </source>
</evidence>
<dbReference type="PANTHER" id="PTHR42832:SF4">
    <property type="entry name" value="BLR3474 PROTEIN"/>
    <property type="match status" value="1"/>
</dbReference>
<dbReference type="Gene3D" id="3.90.1150.10">
    <property type="entry name" value="Aspartate Aminotransferase, domain 1"/>
    <property type="match status" value="1"/>
</dbReference>
<dbReference type="SUPFAM" id="SSF53383">
    <property type="entry name" value="PLP-dependent transferases"/>
    <property type="match status" value="1"/>
</dbReference>
<gene>
    <name evidence="5" type="ORF">ES676_11855</name>
</gene>
<dbReference type="GO" id="GO:0008483">
    <property type="term" value="F:transaminase activity"/>
    <property type="evidence" value="ECO:0007669"/>
    <property type="project" value="UniProtKB-KW"/>
</dbReference>
<dbReference type="Pfam" id="PF01276">
    <property type="entry name" value="OKR_DC_1"/>
    <property type="match status" value="2"/>
</dbReference>
<reference evidence="5 6" key="1">
    <citation type="submission" date="2019-08" db="EMBL/GenBank/DDBJ databases">
        <title>Genomes of Antarctic Bizionia species.</title>
        <authorList>
            <person name="Bowman J.P."/>
        </authorList>
    </citation>
    <scope>NUCLEOTIDE SEQUENCE [LARGE SCALE GENOMIC DNA]</scope>
    <source>
        <strain evidence="5 6">HFD</strain>
    </source>
</reference>
<dbReference type="Gene3D" id="3.90.100.10">
    <property type="entry name" value="Orn/Lys/Arg decarboxylase, C-terminal domain"/>
    <property type="match status" value="1"/>
</dbReference>
<dbReference type="Gene3D" id="3.40.640.10">
    <property type="entry name" value="Type I PLP-dependent aspartate aminotransferase-like (Major domain)"/>
    <property type="match status" value="1"/>
</dbReference>
<name>A0A8H2QED9_9FLAO</name>
<keyword evidence="3 5" id="KW-0808">Transferase</keyword>
<evidence type="ECO:0000256" key="2">
    <source>
        <dbReference type="ARBA" id="ARBA00022576"/>
    </source>
</evidence>
<keyword evidence="2 5" id="KW-0032">Aminotransferase</keyword>
<evidence type="ECO:0000256" key="1">
    <source>
        <dbReference type="ARBA" id="ARBA00001933"/>
    </source>
</evidence>
<dbReference type="RefSeq" id="WP_148370545.1">
    <property type="nucleotide sequence ID" value="NZ_VSKM01000013.1"/>
</dbReference>
<evidence type="ECO:0000256" key="3">
    <source>
        <dbReference type="ARBA" id="ARBA00022679"/>
    </source>
</evidence>
<organism evidence="5 6">
    <name type="scientific">Bizionia saleffrena</name>
    <dbReference type="NCBI Taxonomy" id="291189"/>
    <lineage>
        <taxon>Bacteria</taxon>
        <taxon>Pseudomonadati</taxon>
        <taxon>Bacteroidota</taxon>
        <taxon>Flavobacteriia</taxon>
        <taxon>Flavobacteriales</taxon>
        <taxon>Flavobacteriaceae</taxon>
        <taxon>Bizionia</taxon>
    </lineage>
</organism>
<dbReference type="AlphaFoldDB" id="A0A8H2QED9"/>
<dbReference type="EMBL" id="VSKM01000013">
    <property type="protein sequence ID" value="TYB71834.1"/>
    <property type="molecule type" value="Genomic_DNA"/>
</dbReference>
<proteinExistence type="predicted"/>
<dbReference type="InterPro" id="IPR015421">
    <property type="entry name" value="PyrdxlP-dep_Trfase_major"/>
</dbReference>
<accession>A0A8H2QED9</accession>
<comment type="caution">
    <text evidence="5">The sequence shown here is derived from an EMBL/GenBank/DDBJ whole genome shotgun (WGS) entry which is preliminary data.</text>
</comment>
<sequence length="915" mass="104876">MTDIHKKANSKPKSSPYYNIGQLRVDYWNKLKIESSELARCNNGSVNERKHREVVKNLIKDLKGVECYFASPGKGRMQKLEHILSNHEHESLSNLIAETTKDLVGDSYRSNPDYIDFDEHSIASVEEHEQHNSVRKNHFEVLFIDAISEKEESTLKHSLMSLRISNDKFTYGVVVQRSFQDALIALHFNHNIQAVVVRYAPPYYSKEISPLIKPYIQSVTKLDYSSKSETELGPLIGDLIGKFRPELDTYYVTDTSLGHLKDSTIKCFRRIFYQTEDIQELHLTILRGIAERFETPFFSALVEYSQKPTGVFHAMPISRGNSVFKSRWINDFGDFYGRNMFLAETSATTGGLDSLLQPTGSIKKAQEMARDAYGSQYTYFVTNGTSTANKIVMQALVEPGNVVLIDRDCHKSHHYGLVLVGAYPVYLDSYPIEKYSMYGAVPLEQIKGRLMELKKAGRLDKVRMLLLTNCTFDGMVYNVERVMEEVLAIKPDIIFLWDEAWFAFAGFAYNYKQRTGMYTAKKLYEKYNSSGYRKKYTDHIKGLKADDISLMPDPDKVRIRVYATQSTHKTLSSFRQGSMIHIWDQDFRRKSENTFSEAYMTHTSTSPNYQMLASLDIGRRQVQLEGFELVEKSIEMAMILRAKVNDNPQLSKYFDILTVKDFIPDKYRQTGLKEYYTKNEGWNLMDDAWQKDEFVLDPTKITLHIGKTGVDGDTFKNKYLMDKFNIQINKTSRNTVLFLTNIGTTRGSITYLTNALLKIADELDEEFKSLNDKEMEIHQKRIHSLTKEVPPLPDFSFFHHSFQAVPGVPGGDLRAAYFLAYKEENYEYIPLSDCLGAMQKGKVLVASTFVIPYPPGFPVLVPGQVVSEEIINFMLALDVSEIHGYRADLGLRIFKETVLDRHKTTTSIGGMNIKK</sequence>
<dbReference type="InterPro" id="IPR015422">
    <property type="entry name" value="PyrdxlP-dep_Trfase_small"/>
</dbReference>
<dbReference type="InterPro" id="IPR050881">
    <property type="entry name" value="LL-DAP_aminotransferase"/>
</dbReference>
<dbReference type="InterPro" id="IPR015424">
    <property type="entry name" value="PyrdxlP-dep_Trfase"/>
</dbReference>
<protein>
    <submittedName>
        <fullName evidence="5">Aminotransferase class I/II-fold pyridoxal phosphate-dependent enzyme</fullName>
    </submittedName>
</protein>
<comment type="cofactor">
    <cofactor evidence="1">
        <name>pyridoxal 5'-phosphate</name>
        <dbReference type="ChEBI" id="CHEBI:597326"/>
    </cofactor>
</comment>
<feature type="domain" description="Orn/Lys/Arg decarboxylases family 1 pyridoxal-P attachment site" evidence="4">
    <location>
        <begin position="295"/>
        <end position="518"/>
    </location>
</feature>
<dbReference type="PANTHER" id="PTHR42832">
    <property type="entry name" value="AMINO ACID AMINOTRANSFERASE"/>
    <property type="match status" value="1"/>
</dbReference>
<dbReference type="InterPro" id="IPR000310">
    <property type="entry name" value="Orn/Lys/Arg_deCO2ase_major_dom"/>
</dbReference>
<dbReference type="Proteomes" id="UP000323324">
    <property type="component" value="Unassembled WGS sequence"/>
</dbReference>
<keyword evidence="6" id="KW-1185">Reference proteome</keyword>
<evidence type="ECO:0000313" key="5">
    <source>
        <dbReference type="EMBL" id="TYB71834.1"/>
    </source>
</evidence>
<feature type="domain" description="Orn/Lys/Arg decarboxylases family 1 pyridoxal-P attachment site" evidence="4">
    <location>
        <begin position="541"/>
        <end position="746"/>
    </location>
</feature>